<dbReference type="InterPro" id="IPR042018">
    <property type="entry name" value="GK1-3_metazoan-type"/>
</dbReference>
<organism evidence="14 15">
    <name type="scientific">Sporidiobolus salmonicolor</name>
    <name type="common">Yeast-like fungus</name>
    <name type="synonym">Sporobolomyces salmonicolor</name>
    <dbReference type="NCBI Taxonomy" id="5005"/>
    <lineage>
        <taxon>Eukaryota</taxon>
        <taxon>Fungi</taxon>
        <taxon>Dikarya</taxon>
        <taxon>Basidiomycota</taxon>
        <taxon>Pucciniomycotina</taxon>
        <taxon>Microbotryomycetes</taxon>
        <taxon>Sporidiobolales</taxon>
        <taxon>Sporidiobolaceae</taxon>
        <taxon>Sporobolomyces</taxon>
    </lineage>
</organism>
<dbReference type="PANTHER" id="PTHR10196:SF69">
    <property type="entry name" value="GLYCEROL KINASE"/>
    <property type="match status" value="1"/>
</dbReference>
<evidence type="ECO:0000256" key="1">
    <source>
        <dbReference type="ARBA" id="ARBA00005190"/>
    </source>
</evidence>
<evidence type="ECO:0000259" key="12">
    <source>
        <dbReference type="Pfam" id="PF00370"/>
    </source>
</evidence>
<dbReference type="GO" id="GO:0046167">
    <property type="term" value="P:glycerol-3-phosphate biosynthetic process"/>
    <property type="evidence" value="ECO:0007669"/>
    <property type="project" value="TreeGrafter"/>
</dbReference>
<evidence type="ECO:0000256" key="2">
    <source>
        <dbReference type="ARBA" id="ARBA00009156"/>
    </source>
</evidence>
<reference evidence="15" key="1">
    <citation type="submission" date="2015-02" db="EMBL/GenBank/DDBJ databases">
        <authorList>
            <person name="Gon?alves P."/>
        </authorList>
    </citation>
    <scope>NUCLEOTIDE SEQUENCE [LARGE SCALE GENOMIC DNA]</scope>
</reference>
<dbReference type="Pfam" id="PF02782">
    <property type="entry name" value="FGGY_C"/>
    <property type="match status" value="1"/>
</dbReference>
<dbReference type="InterPro" id="IPR043129">
    <property type="entry name" value="ATPase_NBD"/>
</dbReference>
<feature type="compositionally biased region" description="Basic and acidic residues" evidence="11">
    <location>
        <begin position="501"/>
        <end position="510"/>
    </location>
</feature>
<dbReference type="SUPFAM" id="SSF53067">
    <property type="entry name" value="Actin-like ATPase domain"/>
    <property type="match status" value="2"/>
</dbReference>
<dbReference type="GO" id="GO:0019563">
    <property type="term" value="P:glycerol catabolic process"/>
    <property type="evidence" value="ECO:0007669"/>
    <property type="project" value="UniProtKB-UniPathway"/>
</dbReference>
<feature type="domain" description="Carbohydrate kinase FGGY N-terminal" evidence="12">
    <location>
        <begin position="54"/>
        <end position="174"/>
    </location>
</feature>
<dbReference type="CDD" id="cd07792">
    <property type="entry name" value="ASKHA_NBD_FGGY_GK1-3-like"/>
    <property type="match status" value="1"/>
</dbReference>
<keyword evidence="5" id="KW-0547">Nucleotide-binding</keyword>
<dbReference type="Gene3D" id="3.30.420.40">
    <property type="match status" value="2"/>
</dbReference>
<evidence type="ECO:0000256" key="7">
    <source>
        <dbReference type="ARBA" id="ARBA00022798"/>
    </source>
</evidence>
<keyword evidence="6 10" id="KW-0418">Kinase</keyword>
<dbReference type="UniPathway" id="UPA00618">
    <property type="reaction ID" value="UER00672"/>
</dbReference>
<keyword evidence="15" id="KW-1185">Reference proteome</keyword>
<evidence type="ECO:0000313" key="15">
    <source>
        <dbReference type="Proteomes" id="UP000243876"/>
    </source>
</evidence>
<feature type="domain" description="Carbohydrate kinase FGGY C-terminal" evidence="13">
    <location>
        <begin position="348"/>
        <end position="557"/>
    </location>
</feature>
<dbReference type="FunFam" id="3.30.420.40:FF:000108">
    <property type="entry name" value="Glycerol kinase, glycosomal"/>
    <property type="match status" value="1"/>
</dbReference>
<keyword evidence="4 10" id="KW-0808">Transferase</keyword>
<protein>
    <recommendedName>
        <fullName evidence="3">glycerol kinase</fullName>
        <ecNumber evidence="3">2.7.1.30</ecNumber>
    </recommendedName>
    <alternativeName>
        <fullName evidence="9">ATP:glycerol 3-phosphotransferase</fullName>
    </alternativeName>
</protein>
<dbReference type="GO" id="GO:0004370">
    <property type="term" value="F:glycerol kinase activity"/>
    <property type="evidence" value="ECO:0007669"/>
    <property type="project" value="UniProtKB-EC"/>
</dbReference>
<dbReference type="OrthoDB" id="5422795at2759"/>
<evidence type="ECO:0000256" key="5">
    <source>
        <dbReference type="ARBA" id="ARBA00022741"/>
    </source>
</evidence>
<feature type="non-terminal residue" evidence="14">
    <location>
        <position position="1"/>
    </location>
</feature>
<dbReference type="AlphaFoldDB" id="A0A0D6EQC1"/>
<dbReference type="GO" id="GO:0005739">
    <property type="term" value="C:mitochondrion"/>
    <property type="evidence" value="ECO:0007669"/>
    <property type="project" value="TreeGrafter"/>
</dbReference>
<comment type="similarity">
    <text evidence="2 10">Belongs to the FGGY kinase family.</text>
</comment>
<sequence>MQRQLSLKREASGLPNGLSNSKGGARPTLGELGQTPSTAPNREAVTEQEVEFVGSIDCGTTSCRFYIFDQWADVVASHQIEFEQVHPEPGWHEHDPSTYATEIDKCIVACLEQFYEKGHSKEQLKAVGIATQRETTLVWDKQTGEPLYNAIAWPDARNAANVRALRSRAEDRAFHTPDGEIVGEEGIRRLTGLPLSCVSSPLFFQAGINPFEPNRTYFSATKYDWLVHEVEAVKEAKAKGNLLIGTVDSWILYNYTGGVDGGLHITDATNACRSLLYDLHSQDYSDELCDFFDVPRESLPKIVSNSEVYGSFKKGHVLEGIPIAGLIGDQQAALVGNKCLRKGDAKQTYGTGCFMLYNTGTDIVRSTHGLVTTVGYKMGKDAPLHYALEGSIAVGGSSVQWLRDNLHIIDHPRDAGKLADQVPDTGGVYFVTGFGGLFAPYWDMRATGMLIGLSTFTTKHHIARATLEATCFQTRAILDAMAKDTALQGQAGGNTAQQSRPGKDSSPEGLKVLKVDGGMTGSDVTMQLQADILGIEVWRPTMRESTALGAAMLAGAALDLFGWNLTEPDSLRKVNRLDVTVFKPRLTEEEKGAQERTRQTNISVCALTEWKYAGWQRAVDRARGWKTNSGHG</sequence>
<accession>A0A0D6EQC1</accession>
<feature type="region of interest" description="Disordered" evidence="11">
    <location>
        <begin position="489"/>
        <end position="510"/>
    </location>
</feature>
<evidence type="ECO:0000256" key="8">
    <source>
        <dbReference type="ARBA" id="ARBA00022840"/>
    </source>
</evidence>
<dbReference type="InterPro" id="IPR018484">
    <property type="entry name" value="FGGY_N"/>
</dbReference>
<proteinExistence type="inferred from homology"/>
<dbReference type="PROSITE" id="PS00445">
    <property type="entry name" value="FGGY_KINASES_2"/>
    <property type="match status" value="1"/>
</dbReference>
<dbReference type="InterPro" id="IPR018485">
    <property type="entry name" value="FGGY_C"/>
</dbReference>
<feature type="domain" description="Carbohydrate kinase FGGY N-terminal" evidence="12">
    <location>
        <begin position="215"/>
        <end position="336"/>
    </location>
</feature>
<evidence type="ECO:0000256" key="3">
    <source>
        <dbReference type="ARBA" id="ARBA00012099"/>
    </source>
</evidence>
<keyword evidence="8" id="KW-0067">ATP-binding</keyword>
<gene>
    <name evidence="14" type="primary">SPOSA6832_03815</name>
</gene>
<evidence type="ECO:0000256" key="11">
    <source>
        <dbReference type="SAM" id="MobiDB-lite"/>
    </source>
</evidence>
<dbReference type="Pfam" id="PF00370">
    <property type="entry name" value="FGGY_N"/>
    <property type="match status" value="2"/>
</dbReference>
<dbReference type="EMBL" id="CENE01000020">
    <property type="protein sequence ID" value="CEQ42041.1"/>
    <property type="molecule type" value="Genomic_DNA"/>
</dbReference>
<comment type="pathway">
    <text evidence="1">Polyol metabolism; glycerol degradation via glycerol kinase pathway; sn-glycerol 3-phosphate from glycerol: step 1/1.</text>
</comment>
<dbReference type="InterPro" id="IPR018483">
    <property type="entry name" value="Carb_kinase_FGGY_CS"/>
</dbReference>
<keyword evidence="7" id="KW-0319">Glycerol metabolism</keyword>
<dbReference type="Proteomes" id="UP000243876">
    <property type="component" value="Unassembled WGS sequence"/>
</dbReference>
<evidence type="ECO:0000256" key="10">
    <source>
        <dbReference type="RuleBase" id="RU003733"/>
    </source>
</evidence>
<dbReference type="GO" id="GO:0005524">
    <property type="term" value="F:ATP binding"/>
    <property type="evidence" value="ECO:0007669"/>
    <property type="project" value="UniProtKB-KW"/>
</dbReference>
<evidence type="ECO:0000259" key="13">
    <source>
        <dbReference type="Pfam" id="PF02782"/>
    </source>
</evidence>
<dbReference type="GO" id="GO:0006641">
    <property type="term" value="P:triglyceride metabolic process"/>
    <property type="evidence" value="ECO:0007669"/>
    <property type="project" value="TreeGrafter"/>
</dbReference>
<dbReference type="EC" id="2.7.1.30" evidence="3"/>
<dbReference type="PANTHER" id="PTHR10196">
    <property type="entry name" value="SUGAR KINASE"/>
    <property type="match status" value="1"/>
</dbReference>
<evidence type="ECO:0000256" key="6">
    <source>
        <dbReference type="ARBA" id="ARBA00022777"/>
    </source>
</evidence>
<evidence type="ECO:0000313" key="14">
    <source>
        <dbReference type="EMBL" id="CEQ42041.1"/>
    </source>
</evidence>
<evidence type="ECO:0000256" key="4">
    <source>
        <dbReference type="ARBA" id="ARBA00022679"/>
    </source>
</evidence>
<feature type="region of interest" description="Disordered" evidence="11">
    <location>
        <begin position="1"/>
        <end position="44"/>
    </location>
</feature>
<evidence type="ECO:0000256" key="9">
    <source>
        <dbReference type="ARBA" id="ARBA00043149"/>
    </source>
</evidence>
<name>A0A0D6EQC1_SPOSA</name>